<organism evidence="1 2">
    <name type="scientific">Monascus purpureus</name>
    <name type="common">Red mold</name>
    <name type="synonym">Monascus anka</name>
    <dbReference type="NCBI Taxonomy" id="5098"/>
    <lineage>
        <taxon>Eukaryota</taxon>
        <taxon>Fungi</taxon>
        <taxon>Dikarya</taxon>
        <taxon>Ascomycota</taxon>
        <taxon>Pezizomycotina</taxon>
        <taxon>Eurotiomycetes</taxon>
        <taxon>Eurotiomycetidae</taxon>
        <taxon>Eurotiales</taxon>
        <taxon>Aspergillaceae</taxon>
        <taxon>Monascus</taxon>
    </lineage>
</organism>
<comment type="caution">
    <text evidence="1">The sequence shown here is derived from an EMBL/GenBank/DDBJ whole genome shotgun (WGS) entry which is preliminary data.</text>
</comment>
<gene>
    <name evidence="1" type="ORF">MPDQ_004630</name>
</gene>
<dbReference type="EMBL" id="VIFY01000030">
    <property type="protein sequence ID" value="TQB74524.1"/>
    <property type="molecule type" value="Genomic_DNA"/>
</dbReference>
<dbReference type="OrthoDB" id="10250282at2759"/>
<accession>A0A507QXX4</accession>
<keyword evidence="2" id="KW-1185">Reference proteome</keyword>
<proteinExistence type="predicted"/>
<dbReference type="Proteomes" id="UP000319663">
    <property type="component" value="Unassembled WGS sequence"/>
</dbReference>
<name>A0A507QXX4_MONPU</name>
<dbReference type="STRING" id="5098.A0A507QXX4"/>
<reference evidence="1 2" key="1">
    <citation type="submission" date="2019-06" db="EMBL/GenBank/DDBJ databases">
        <title>Wine fermentation using esterase from Monascus purpureus.</title>
        <authorList>
            <person name="Geng C."/>
            <person name="Zhang Y."/>
        </authorList>
    </citation>
    <scope>NUCLEOTIDE SEQUENCE [LARGE SCALE GENOMIC DNA]</scope>
    <source>
        <strain evidence="1">HQ1</strain>
    </source>
</reference>
<protein>
    <submittedName>
        <fullName evidence="1">Uncharacterized protein</fullName>
    </submittedName>
</protein>
<evidence type="ECO:0000313" key="2">
    <source>
        <dbReference type="Proteomes" id="UP000319663"/>
    </source>
</evidence>
<sequence length="116" mass="12400">MDGLLKAHPVAPTSLTLIHPNAAFQTLAYDPEMISNRTAPDIPYGVIPGNLSDSDWDILLGDETPAGGLCSSAKDMTAGARAILNSPAVTRRWIGPVVHAYFINPFSCRSPVEAPW</sequence>
<evidence type="ECO:0000313" key="1">
    <source>
        <dbReference type="EMBL" id="TQB74524.1"/>
    </source>
</evidence>
<dbReference type="AlphaFoldDB" id="A0A507QXX4"/>